<feature type="region of interest" description="Disordered" evidence="1">
    <location>
        <begin position="1"/>
        <end position="28"/>
    </location>
</feature>
<protein>
    <submittedName>
        <fullName evidence="3">Glycerophosphoryl diester phosphodiesterase</fullName>
    </submittedName>
</protein>
<accession>M0DWZ9</accession>
<evidence type="ECO:0000259" key="2">
    <source>
        <dbReference type="PROSITE" id="PS51704"/>
    </source>
</evidence>
<dbReference type="Gene3D" id="3.20.20.190">
    <property type="entry name" value="Phosphatidylinositol (PI) phosphodiesterase"/>
    <property type="match status" value="1"/>
</dbReference>
<dbReference type="STRING" id="1227465.C463_16097"/>
<dbReference type="PANTHER" id="PTHR46211">
    <property type="entry name" value="GLYCEROPHOSPHORYL DIESTER PHOSPHODIESTERASE"/>
    <property type="match status" value="1"/>
</dbReference>
<proteinExistence type="predicted"/>
<organism evidence="3 4">
    <name type="scientific">Halorubrum californiense DSM 19288</name>
    <dbReference type="NCBI Taxonomy" id="1227465"/>
    <lineage>
        <taxon>Archaea</taxon>
        <taxon>Methanobacteriati</taxon>
        <taxon>Methanobacteriota</taxon>
        <taxon>Stenosarchaea group</taxon>
        <taxon>Halobacteria</taxon>
        <taxon>Halobacteriales</taxon>
        <taxon>Haloferacaceae</taxon>
        <taxon>Halorubrum</taxon>
    </lineage>
</organism>
<dbReference type="PROSITE" id="PS51704">
    <property type="entry name" value="GP_PDE"/>
    <property type="match status" value="1"/>
</dbReference>
<dbReference type="AlphaFoldDB" id="M0DWZ9"/>
<dbReference type="PATRIC" id="fig|1227465.4.peg.3117"/>
<dbReference type="CDD" id="cd08556">
    <property type="entry name" value="GDPD"/>
    <property type="match status" value="1"/>
</dbReference>
<dbReference type="EMBL" id="AOJK01000073">
    <property type="protein sequence ID" value="ELZ40040.1"/>
    <property type="molecule type" value="Genomic_DNA"/>
</dbReference>
<feature type="compositionally biased region" description="Basic and acidic residues" evidence="1">
    <location>
        <begin position="1"/>
        <end position="14"/>
    </location>
</feature>
<evidence type="ECO:0000313" key="3">
    <source>
        <dbReference type="EMBL" id="ELZ40040.1"/>
    </source>
</evidence>
<sequence length="258" mass="27155">MSEGDGQREGREAAEGDEVAEMSGTDPDGVALIAHRGCAGQYPENTVAAFERAAPHVDAVEIDVRRCASGELVVFHDAELDRLTGSSGRVADADWDELRGLTVLDSGESIPRLEGALDAAPDTLLVNVELKEPGVAGDALDAARRAANDVLFSSFHPDALATLRDRDPETDRALLVADGSAERAVDAATDLGCVALHPPIDLATEPGFVATAHESGLRVNAWTAANREDAERLIAAGVDGIISDRWDVLPGSERSSRD</sequence>
<dbReference type="SUPFAM" id="SSF51695">
    <property type="entry name" value="PLC-like phosphodiesterases"/>
    <property type="match status" value="1"/>
</dbReference>
<dbReference type="GO" id="GO:0006629">
    <property type="term" value="P:lipid metabolic process"/>
    <property type="evidence" value="ECO:0007669"/>
    <property type="project" value="InterPro"/>
</dbReference>
<dbReference type="Pfam" id="PF03009">
    <property type="entry name" value="GDPD"/>
    <property type="match status" value="1"/>
</dbReference>
<evidence type="ECO:0000256" key="1">
    <source>
        <dbReference type="SAM" id="MobiDB-lite"/>
    </source>
</evidence>
<dbReference type="PANTHER" id="PTHR46211:SF14">
    <property type="entry name" value="GLYCEROPHOSPHODIESTER PHOSPHODIESTERASE"/>
    <property type="match status" value="1"/>
</dbReference>
<dbReference type="InterPro" id="IPR030395">
    <property type="entry name" value="GP_PDE_dom"/>
</dbReference>
<dbReference type="InterPro" id="IPR017946">
    <property type="entry name" value="PLC-like_Pdiesterase_TIM-brl"/>
</dbReference>
<name>M0DWZ9_9EURY</name>
<dbReference type="Proteomes" id="UP000011586">
    <property type="component" value="Unassembled WGS sequence"/>
</dbReference>
<feature type="domain" description="GP-PDE" evidence="2">
    <location>
        <begin position="30"/>
        <end position="253"/>
    </location>
</feature>
<keyword evidence="4" id="KW-1185">Reference proteome</keyword>
<evidence type="ECO:0000313" key="4">
    <source>
        <dbReference type="Proteomes" id="UP000011586"/>
    </source>
</evidence>
<reference evidence="3 4" key="1">
    <citation type="journal article" date="2014" name="PLoS Genet.">
        <title>Phylogenetically driven sequencing of extremely halophilic archaea reveals strategies for static and dynamic osmo-response.</title>
        <authorList>
            <person name="Becker E.A."/>
            <person name="Seitzer P.M."/>
            <person name="Tritt A."/>
            <person name="Larsen D."/>
            <person name="Krusor M."/>
            <person name="Yao A.I."/>
            <person name="Wu D."/>
            <person name="Madern D."/>
            <person name="Eisen J.A."/>
            <person name="Darling A.E."/>
            <person name="Facciotti M.T."/>
        </authorList>
    </citation>
    <scope>NUCLEOTIDE SEQUENCE [LARGE SCALE GENOMIC DNA]</scope>
    <source>
        <strain evidence="3 4">DSM 19288</strain>
    </source>
</reference>
<comment type="caution">
    <text evidence="3">The sequence shown here is derived from an EMBL/GenBank/DDBJ whole genome shotgun (WGS) entry which is preliminary data.</text>
</comment>
<gene>
    <name evidence="3" type="ORF">C463_16097</name>
</gene>
<dbReference type="GO" id="GO:0008081">
    <property type="term" value="F:phosphoric diester hydrolase activity"/>
    <property type="evidence" value="ECO:0007669"/>
    <property type="project" value="InterPro"/>
</dbReference>